<dbReference type="AlphaFoldDB" id="A0AAD7KVS4"/>
<evidence type="ECO:0000259" key="1">
    <source>
        <dbReference type="Pfam" id="PF00082"/>
    </source>
</evidence>
<feature type="domain" description="Subtilisin-like protease fibronectin type-III" evidence="2">
    <location>
        <begin position="879"/>
        <end position="933"/>
    </location>
</feature>
<dbReference type="Proteomes" id="UP001163823">
    <property type="component" value="Chromosome 13"/>
</dbReference>
<dbReference type="Gene3D" id="3.40.50.200">
    <property type="entry name" value="Peptidase S8/S53 domain"/>
    <property type="match status" value="2"/>
</dbReference>
<feature type="domain" description="Peptidase S8/S53" evidence="1">
    <location>
        <begin position="701"/>
        <end position="799"/>
    </location>
</feature>
<evidence type="ECO:0000313" key="3">
    <source>
        <dbReference type="EMBL" id="KAJ7946716.1"/>
    </source>
</evidence>
<dbReference type="Gene3D" id="2.60.40.2310">
    <property type="match status" value="1"/>
</dbReference>
<dbReference type="PANTHER" id="PTHR36337:SF1">
    <property type="entry name" value="OBSCURIN-LIKE PROTEIN"/>
    <property type="match status" value="1"/>
</dbReference>
<dbReference type="Pfam" id="PF00082">
    <property type="entry name" value="Peptidase_S8"/>
    <property type="match status" value="1"/>
</dbReference>
<dbReference type="SUPFAM" id="SSF52743">
    <property type="entry name" value="Subtilisin-like"/>
    <property type="match status" value="1"/>
</dbReference>
<dbReference type="InterPro" id="IPR036852">
    <property type="entry name" value="Peptidase_S8/S53_dom_sf"/>
</dbReference>
<dbReference type="EMBL" id="JARAOO010000013">
    <property type="protein sequence ID" value="KAJ7946716.1"/>
    <property type="molecule type" value="Genomic_DNA"/>
</dbReference>
<name>A0AAD7KVS4_QUISA</name>
<reference evidence="3" key="1">
    <citation type="journal article" date="2023" name="Science">
        <title>Elucidation of the pathway for biosynthesis of saponin adjuvants from the soapbark tree.</title>
        <authorList>
            <person name="Reed J."/>
            <person name="Orme A."/>
            <person name="El-Demerdash A."/>
            <person name="Owen C."/>
            <person name="Martin L.B.B."/>
            <person name="Misra R.C."/>
            <person name="Kikuchi S."/>
            <person name="Rejzek M."/>
            <person name="Martin A.C."/>
            <person name="Harkess A."/>
            <person name="Leebens-Mack J."/>
            <person name="Louveau T."/>
            <person name="Stephenson M.J."/>
            <person name="Osbourn A."/>
        </authorList>
    </citation>
    <scope>NUCLEOTIDE SEQUENCE</scope>
    <source>
        <strain evidence="3">S10</strain>
    </source>
</reference>
<comment type="caution">
    <text evidence="3">The sequence shown here is derived from an EMBL/GenBank/DDBJ whole genome shotgun (WGS) entry which is preliminary data.</text>
</comment>
<dbReference type="KEGG" id="qsa:O6P43_031606"/>
<dbReference type="InterPro" id="IPR000209">
    <property type="entry name" value="Peptidase_S8/S53_dom"/>
</dbReference>
<dbReference type="PANTHER" id="PTHR36337">
    <property type="entry name" value="OBSCURIN-LIKE PROTEIN"/>
    <property type="match status" value="1"/>
</dbReference>
<dbReference type="GO" id="GO:0004252">
    <property type="term" value="F:serine-type endopeptidase activity"/>
    <property type="evidence" value="ECO:0007669"/>
    <property type="project" value="InterPro"/>
</dbReference>
<keyword evidence="4" id="KW-1185">Reference proteome</keyword>
<organism evidence="3 4">
    <name type="scientific">Quillaja saponaria</name>
    <name type="common">Soap bark tree</name>
    <dbReference type="NCBI Taxonomy" id="32244"/>
    <lineage>
        <taxon>Eukaryota</taxon>
        <taxon>Viridiplantae</taxon>
        <taxon>Streptophyta</taxon>
        <taxon>Embryophyta</taxon>
        <taxon>Tracheophyta</taxon>
        <taxon>Spermatophyta</taxon>
        <taxon>Magnoliopsida</taxon>
        <taxon>eudicotyledons</taxon>
        <taxon>Gunneridae</taxon>
        <taxon>Pentapetalae</taxon>
        <taxon>rosids</taxon>
        <taxon>fabids</taxon>
        <taxon>Fabales</taxon>
        <taxon>Quillajaceae</taxon>
        <taxon>Quillaja</taxon>
    </lineage>
</organism>
<sequence>MSKRGNVVFLEEWLRINCADSSNLSSRNPNSSSATARAIIQAWAELRDSLKSLSFDHHHLQSLKTLVNSQTSLHVADPQAKLVISILSSPNLSLPDESYPLFLRLLYVWVRKSFRPPSSLLLDSAIAVISHLLSAQFGSSISPFFFSEAVLLLGSFSFIPSIVDTRKTVCLDLLSTLLEREYLLLDGLVPDFLAGIGYALCSSLSVHYHRILDSLFGIWEKEDGPRGSVTHGLMVLYLVEWVMSNLINFHSLDKINGFARETFETCKANYAQFAVVTAAAGVLRAFNTSLSGGLDLETVSRVEVTRSSSLSGTGSPPLFVSLALALLTEIFPLPHLYRKVLKLSGGNPDRLRLYEVKEHLNDVLFKEAGAITGAFCSQYVLVDEESKGLVENVIWNYCQDIYSGHRQVALLLCGTEDELLLGLEKIAESAFLMVVFFALAVSKHKLNAKSTEETKIDVSMKILVSFSCVEYFRRVRLPEYMDTIRSVGQIFPLYPIVEYVWTRDEVQTARILFFLRVISTCIERLPSPVFRNVVAPTMFLYLGHPNAKVAQASHSLFVAFVSFAKESDNGNSVSLKEQLVFYYIQRSLLGYPGTTPFEGMASGVAALVRHLPAGSPATYFCVQSLVEKANDICRNVFIHEADVWKKWQGESEACRKTTRIAFTANFSCRYTSIARVDEIDGVDVISVSLSGGTTSFFMDGVAVGAFAAMDNGIFVSSSAGPNVANLGILKPDIIGPGVGILAAWPFPLDDKTPSKINFKLMSGTSMSCPRLSAIAALLKSSHPDWSPAAIKSAIMTIANTINLKGKPNLDELLIPANMFAIGAGHVNPSKANDPGFFDDIKPKDYIPYPCGLNYTDRQIAILFQSKVKCIKGRSIREANLNYPSFSVLLGSSPQTYMKTVTNVGQANSSYSVVVLPPNGVDVKYQTKENHFRQGPADGKLLVTMGV</sequence>
<gene>
    <name evidence="3" type="ORF">O6P43_031606</name>
</gene>
<keyword evidence="3" id="KW-0378">Hydrolase</keyword>
<protein>
    <submittedName>
        <fullName evidence="3">Subtilisin-like protease</fullName>
    </submittedName>
</protein>
<evidence type="ECO:0000313" key="4">
    <source>
        <dbReference type="Proteomes" id="UP001163823"/>
    </source>
</evidence>
<proteinExistence type="predicted"/>
<dbReference type="GO" id="GO:0006508">
    <property type="term" value="P:proteolysis"/>
    <property type="evidence" value="ECO:0007669"/>
    <property type="project" value="UniProtKB-KW"/>
</dbReference>
<evidence type="ECO:0000259" key="2">
    <source>
        <dbReference type="Pfam" id="PF17766"/>
    </source>
</evidence>
<keyword evidence="3" id="KW-0645">Protease</keyword>
<dbReference type="InterPro" id="IPR041469">
    <property type="entry name" value="Subtilisin-like_FN3"/>
</dbReference>
<dbReference type="Pfam" id="PF17766">
    <property type="entry name" value="fn3_6"/>
    <property type="match status" value="1"/>
</dbReference>
<accession>A0AAD7KVS4</accession>